<sequence length="83" mass="9426">MLRGHFIVKGVAILSLLFSFYYVTSQRAFENFLDTLNITFDDFPQETSTMNRPLSTSKFPGSSITSGSKTYTRLAKAPQRSHR</sequence>
<dbReference type="EMBL" id="FP929072">
    <property type="protein sequence ID" value="CBX91534.1"/>
    <property type="molecule type" value="Genomic_DNA"/>
</dbReference>
<dbReference type="HOGENOM" id="CLU_2542974_0_0_1"/>
<reference evidence="4" key="1">
    <citation type="journal article" date="2011" name="Nat. Commun.">
        <title>Effector diversification within compartments of the Leptosphaeria maculans genome affected by Repeat-Induced Point mutations.</title>
        <authorList>
            <person name="Rouxel T."/>
            <person name="Grandaubert J."/>
            <person name="Hane J.K."/>
            <person name="Hoede C."/>
            <person name="van de Wouw A.P."/>
            <person name="Couloux A."/>
            <person name="Dominguez V."/>
            <person name="Anthouard V."/>
            <person name="Bally P."/>
            <person name="Bourras S."/>
            <person name="Cozijnsen A.J."/>
            <person name="Ciuffetti L.M."/>
            <person name="Degrave A."/>
            <person name="Dilmaghani A."/>
            <person name="Duret L."/>
            <person name="Fudal I."/>
            <person name="Goodwin S.B."/>
            <person name="Gout L."/>
            <person name="Glaser N."/>
            <person name="Linglin J."/>
            <person name="Kema G.H.J."/>
            <person name="Lapalu N."/>
            <person name="Lawrence C.B."/>
            <person name="May K."/>
            <person name="Meyer M."/>
            <person name="Ollivier B."/>
            <person name="Poulain J."/>
            <person name="Schoch C.L."/>
            <person name="Simon A."/>
            <person name="Spatafora J.W."/>
            <person name="Stachowiak A."/>
            <person name="Turgeon B.G."/>
            <person name="Tyler B.M."/>
            <person name="Vincent D."/>
            <person name="Weissenbach J."/>
            <person name="Amselem J."/>
            <person name="Quesneville H."/>
            <person name="Oliver R.P."/>
            <person name="Wincker P."/>
            <person name="Balesdent M.-H."/>
            <person name="Howlett B.J."/>
        </authorList>
    </citation>
    <scope>NUCLEOTIDE SEQUENCE [LARGE SCALE GENOMIC DNA]</scope>
    <source>
        <strain evidence="4">JN3 / isolate v23.1.3 / race Av1-4-5-6-7-8</strain>
    </source>
</reference>
<feature type="transmembrane region" description="Helical" evidence="2">
    <location>
        <begin position="6"/>
        <end position="23"/>
    </location>
</feature>
<dbReference type="Proteomes" id="UP000002668">
    <property type="component" value="Genome"/>
</dbReference>
<accession>E4ZJA3</accession>
<evidence type="ECO:0000313" key="4">
    <source>
        <dbReference type="Proteomes" id="UP000002668"/>
    </source>
</evidence>
<dbReference type="InParanoid" id="E4ZJA3"/>
<gene>
    <name evidence="3" type="ORF">LEMA_uP070420.1</name>
</gene>
<protein>
    <submittedName>
        <fullName evidence="3">Predicted protein</fullName>
    </submittedName>
</protein>
<name>E4ZJA3_LEPMJ</name>
<evidence type="ECO:0000313" key="3">
    <source>
        <dbReference type="EMBL" id="CBX91534.1"/>
    </source>
</evidence>
<keyword evidence="2" id="KW-0812">Transmembrane</keyword>
<keyword evidence="2" id="KW-0472">Membrane</keyword>
<proteinExistence type="predicted"/>
<dbReference type="AlphaFoldDB" id="E4ZJA3"/>
<keyword evidence="2" id="KW-1133">Transmembrane helix</keyword>
<evidence type="ECO:0000256" key="2">
    <source>
        <dbReference type="SAM" id="Phobius"/>
    </source>
</evidence>
<organism evidence="4">
    <name type="scientific">Leptosphaeria maculans (strain JN3 / isolate v23.1.3 / race Av1-4-5-6-7-8)</name>
    <name type="common">Blackleg fungus</name>
    <name type="synonym">Phoma lingam</name>
    <dbReference type="NCBI Taxonomy" id="985895"/>
    <lineage>
        <taxon>Eukaryota</taxon>
        <taxon>Fungi</taxon>
        <taxon>Dikarya</taxon>
        <taxon>Ascomycota</taxon>
        <taxon>Pezizomycotina</taxon>
        <taxon>Dothideomycetes</taxon>
        <taxon>Pleosporomycetidae</taxon>
        <taxon>Pleosporales</taxon>
        <taxon>Pleosporineae</taxon>
        <taxon>Leptosphaeriaceae</taxon>
        <taxon>Plenodomus</taxon>
        <taxon>Plenodomus lingam/Leptosphaeria maculans species complex</taxon>
    </lineage>
</organism>
<keyword evidence="4" id="KW-1185">Reference proteome</keyword>
<feature type="compositionally biased region" description="Polar residues" evidence="1">
    <location>
        <begin position="47"/>
        <end position="71"/>
    </location>
</feature>
<feature type="region of interest" description="Disordered" evidence="1">
    <location>
        <begin position="47"/>
        <end position="83"/>
    </location>
</feature>
<evidence type="ECO:0000256" key="1">
    <source>
        <dbReference type="SAM" id="MobiDB-lite"/>
    </source>
</evidence>
<dbReference type="VEuPathDB" id="FungiDB:LEMA_uP070420.1"/>